<evidence type="ECO:0000313" key="1">
    <source>
        <dbReference type="EMBL" id="JAH15775.1"/>
    </source>
</evidence>
<organism evidence="1">
    <name type="scientific">Anguilla anguilla</name>
    <name type="common">European freshwater eel</name>
    <name type="synonym">Muraena anguilla</name>
    <dbReference type="NCBI Taxonomy" id="7936"/>
    <lineage>
        <taxon>Eukaryota</taxon>
        <taxon>Metazoa</taxon>
        <taxon>Chordata</taxon>
        <taxon>Craniata</taxon>
        <taxon>Vertebrata</taxon>
        <taxon>Euteleostomi</taxon>
        <taxon>Actinopterygii</taxon>
        <taxon>Neopterygii</taxon>
        <taxon>Teleostei</taxon>
        <taxon>Anguilliformes</taxon>
        <taxon>Anguillidae</taxon>
        <taxon>Anguilla</taxon>
    </lineage>
</organism>
<accession>A0A0E9QHH3</accession>
<sequence>MNNNCCDRLSHLSSCDDTWHVSIILYCTITQKFFVNLKAAQFHIVTKIKQIHPHEIYRYRAIKKSK</sequence>
<name>A0A0E9QHH3_ANGAN</name>
<dbReference type="EMBL" id="GBXM01092802">
    <property type="protein sequence ID" value="JAH15775.1"/>
    <property type="molecule type" value="Transcribed_RNA"/>
</dbReference>
<protein>
    <submittedName>
        <fullName evidence="1">Uncharacterized protein</fullName>
    </submittedName>
</protein>
<proteinExistence type="predicted"/>
<reference evidence="1" key="1">
    <citation type="submission" date="2014-11" db="EMBL/GenBank/DDBJ databases">
        <authorList>
            <person name="Amaro Gonzalez C."/>
        </authorList>
    </citation>
    <scope>NUCLEOTIDE SEQUENCE</scope>
</reference>
<reference evidence="1" key="2">
    <citation type="journal article" date="2015" name="Fish Shellfish Immunol.">
        <title>Early steps in the European eel (Anguilla anguilla)-Vibrio vulnificus interaction in the gills: Role of the RtxA13 toxin.</title>
        <authorList>
            <person name="Callol A."/>
            <person name="Pajuelo D."/>
            <person name="Ebbesson L."/>
            <person name="Teles M."/>
            <person name="MacKenzie S."/>
            <person name="Amaro C."/>
        </authorList>
    </citation>
    <scope>NUCLEOTIDE SEQUENCE</scope>
</reference>
<dbReference type="AlphaFoldDB" id="A0A0E9QHH3"/>